<evidence type="ECO:0000313" key="5">
    <source>
        <dbReference type="Proteomes" id="UP001595075"/>
    </source>
</evidence>
<keyword evidence="2" id="KW-0521">NADP</keyword>
<dbReference type="PANTHER" id="PTHR24320">
    <property type="entry name" value="RETINOL DEHYDROGENASE"/>
    <property type="match status" value="1"/>
</dbReference>
<dbReference type="Pfam" id="PF00106">
    <property type="entry name" value="adh_short"/>
    <property type="match status" value="1"/>
</dbReference>
<keyword evidence="3" id="KW-0560">Oxidoreductase</keyword>
<accession>A0ABR4CDP6</accession>
<protein>
    <recommendedName>
        <fullName evidence="6">NAD(P)-binding protein</fullName>
    </recommendedName>
</protein>
<evidence type="ECO:0000256" key="3">
    <source>
        <dbReference type="ARBA" id="ARBA00023002"/>
    </source>
</evidence>
<dbReference type="Proteomes" id="UP001595075">
    <property type="component" value="Unassembled WGS sequence"/>
</dbReference>
<dbReference type="Gene3D" id="3.40.50.720">
    <property type="entry name" value="NAD(P)-binding Rossmann-like Domain"/>
    <property type="match status" value="1"/>
</dbReference>
<name>A0ABR4CDP6_9HELO</name>
<dbReference type="SUPFAM" id="SSF51735">
    <property type="entry name" value="NAD(P)-binding Rossmann-fold domains"/>
    <property type="match status" value="1"/>
</dbReference>
<proteinExistence type="inferred from homology"/>
<evidence type="ECO:0008006" key="6">
    <source>
        <dbReference type="Google" id="ProtNLM"/>
    </source>
</evidence>
<evidence type="ECO:0000256" key="2">
    <source>
        <dbReference type="ARBA" id="ARBA00022857"/>
    </source>
</evidence>
<comment type="caution">
    <text evidence="4">The sequence shown here is derived from an EMBL/GenBank/DDBJ whole genome shotgun (WGS) entry which is preliminary data.</text>
</comment>
<comment type="similarity">
    <text evidence="1">Belongs to the short-chain dehydrogenases/reductases (SDR) family.</text>
</comment>
<reference evidence="4 5" key="1">
    <citation type="journal article" date="2024" name="Commun. Biol.">
        <title>Comparative genomic analysis of thermophilic fungi reveals convergent evolutionary adaptations and gene losses.</title>
        <authorList>
            <person name="Steindorff A.S."/>
            <person name="Aguilar-Pontes M.V."/>
            <person name="Robinson A.J."/>
            <person name="Andreopoulos B."/>
            <person name="LaButti K."/>
            <person name="Kuo A."/>
            <person name="Mondo S."/>
            <person name="Riley R."/>
            <person name="Otillar R."/>
            <person name="Haridas S."/>
            <person name="Lipzen A."/>
            <person name="Grimwood J."/>
            <person name="Schmutz J."/>
            <person name="Clum A."/>
            <person name="Reid I.D."/>
            <person name="Moisan M.C."/>
            <person name="Butler G."/>
            <person name="Nguyen T.T.M."/>
            <person name="Dewar K."/>
            <person name="Conant G."/>
            <person name="Drula E."/>
            <person name="Henrissat B."/>
            <person name="Hansel C."/>
            <person name="Singer S."/>
            <person name="Hutchinson M.I."/>
            <person name="de Vries R.P."/>
            <person name="Natvig D.O."/>
            <person name="Powell A.J."/>
            <person name="Tsang A."/>
            <person name="Grigoriev I.V."/>
        </authorList>
    </citation>
    <scope>NUCLEOTIDE SEQUENCE [LARGE SCALE GENOMIC DNA]</scope>
    <source>
        <strain evidence="4 5">CBS 494.80</strain>
    </source>
</reference>
<sequence length="322" mass="34885">MTRWSFSSTGDEVVSAFKDGVQRKTVLITGPSQGGIGAQTALTIAAGLPSHIILTGRSLTKIEPIITSINTSHPSVKTTFIPLDLASQSSVRASAKEIDALVEKIDIFICNAAIMACPYEKNEDGIESQFATNHVGHFLLVNLLRAKLVGNGTRIVVVGSSAHSMGGVRFEDWNFDDGKEYNAWEAYAQSKTASMLFAKSLARKLEKSGGFAYSLNPGSIRSNLQGHLFSTEGLLADGLARATESEAKEGRVFVREAQKSLEQGCATTLIAALDPDLEAFSGDYLDNGDVSKVKVREYATSLENQEKLWKLSEELVGEKFEW</sequence>
<dbReference type="InterPro" id="IPR020904">
    <property type="entry name" value="Sc_DH/Rdtase_CS"/>
</dbReference>
<dbReference type="PANTHER" id="PTHR24320:SF283">
    <property type="entry name" value="RETINOL DEHYDROGENASE 11"/>
    <property type="match status" value="1"/>
</dbReference>
<evidence type="ECO:0000256" key="1">
    <source>
        <dbReference type="ARBA" id="ARBA00006484"/>
    </source>
</evidence>
<dbReference type="InterPro" id="IPR002347">
    <property type="entry name" value="SDR_fam"/>
</dbReference>
<gene>
    <name evidence="4" type="ORF">VTL71DRAFT_1647</name>
</gene>
<keyword evidence="5" id="KW-1185">Reference proteome</keyword>
<evidence type="ECO:0000313" key="4">
    <source>
        <dbReference type="EMBL" id="KAL2067223.1"/>
    </source>
</evidence>
<dbReference type="InterPro" id="IPR036291">
    <property type="entry name" value="NAD(P)-bd_dom_sf"/>
</dbReference>
<dbReference type="EMBL" id="JAZHXI010000010">
    <property type="protein sequence ID" value="KAL2067223.1"/>
    <property type="molecule type" value="Genomic_DNA"/>
</dbReference>
<dbReference type="PROSITE" id="PS00061">
    <property type="entry name" value="ADH_SHORT"/>
    <property type="match status" value="1"/>
</dbReference>
<organism evidence="4 5">
    <name type="scientific">Oculimacula yallundae</name>
    <dbReference type="NCBI Taxonomy" id="86028"/>
    <lineage>
        <taxon>Eukaryota</taxon>
        <taxon>Fungi</taxon>
        <taxon>Dikarya</taxon>
        <taxon>Ascomycota</taxon>
        <taxon>Pezizomycotina</taxon>
        <taxon>Leotiomycetes</taxon>
        <taxon>Helotiales</taxon>
        <taxon>Ploettnerulaceae</taxon>
        <taxon>Oculimacula</taxon>
    </lineage>
</organism>